<comment type="caution">
    <text evidence="4">The sequence shown here is derived from an EMBL/GenBank/DDBJ whole genome shotgun (WGS) entry which is preliminary data.</text>
</comment>
<reference evidence="5" key="1">
    <citation type="journal article" date="2019" name="Int. J. Syst. Evol. Microbiol.">
        <title>The Global Catalogue of Microorganisms (GCM) 10K type strain sequencing project: providing services to taxonomists for standard genome sequencing and annotation.</title>
        <authorList>
            <consortium name="The Broad Institute Genomics Platform"/>
            <consortium name="The Broad Institute Genome Sequencing Center for Infectious Disease"/>
            <person name="Wu L."/>
            <person name="Ma J."/>
        </authorList>
    </citation>
    <scope>NUCLEOTIDE SEQUENCE [LARGE SCALE GENOMIC DNA]</scope>
    <source>
        <strain evidence="5">JCM 9377</strain>
    </source>
</reference>
<dbReference type="EMBL" id="BAAAUV010000001">
    <property type="protein sequence ID" value="GAA3192118.1"/>
    <property type="molecule type" value="Genomic_DNA"/>
</dbReference>
<dbReference type="RefSeq" id="WP_344821071.1">
    <property type="nucleotide sequence ID" value="NZ_BAAAUV010000001.1"/>
</dbReference>
<protein>
    <submittedName>
        <fullName evidence="4">Histidine kinase</fullName>
    </submittedName>
</protein>
<name>A0ABP6PXN9_9ACTN</name>
<dbReference type="InterPro" id="IPR036890">
    <property type="entry name" value="HATPase_C_sf"/>
</dbReference>
<evidence type="ECO:0000256" key="2">
    <source>
        <dbReference type="ARBA" id="ARBA00022777"/>
    </source>
</evidence>
<accession>A0ABP6PXN9</accession>
<keyword evidence="5" id="KW-1185">Reference proteome</keyword>
<proteinExistence type="predicted"/>
<keyword evidence="1" id="KW-0808">Transferase</keyword>
<evidence type="ECO:0000256" key="1">
    <source>
        <dbReference type="ARBA" id="ARBA00022679"/>
    </source>
</evidence>
<organism evidence="4 5">
    <name type="scientific">Actinocorallia longicatena</name>
    <dbReference type="NCBI Taxonomy" id="111803"/>
    <lineage>
        <taxon>Bacteria</taxon>
        <taxon>Bacillati</taxon>
        <taxon>Actinomycetota</taxon>
        <taxon>Actinomycetes</taxon>
        <taxon>Streptosporangiales</taxon>
        <taxon>Thermomonosporaceae</taxon>
        <taxon>Actinocorallia</taxon>
    </lineage>
</organism>
<dbReference type="PANTHER" id="PTHR24421">
    <property type="entry name" value="NITRATE/NITRITE SENSOR PROTEIN NARX-RELATED"/>
    <property type="match status" value="1"/>
</dbReference>
<evidence type="ECO:0000313" key="4">
    <source>
        <dbReference type="EMBL" id="GAA3192118.1"/>
    </source>
</evidence>
<evidence type="ECO:0000256" key="3">
    <source>
        <dbReference type="ARBA" id="ARBA00023012"/>
    </source>
</evidence>
<keyword evidence="3" id="KW-0902">Two-component regulatory system</keyword>
<sequence>MAGDRGDLAGALERGRTRFLDDCVRATFTIGDPDLVRAFVGTVLDNVLAGLRGEPGSPPGPEGFKVHPEDSFQIAVRLFDVISPTVLEVLVSSGASAERSADVLAGIHADLVNRAMAMSSLYIDYLRVRAETADRDERFRIARDLEGRLVPGLWDALADLERFERDADPAGLQASIEGLAGTLETIRDVNVELRRRLSGASLEAALRENTPVLGAGGVEARLSVTGDESLLSQDIRDMLLMTLSEAAGALVRYGRTSAVELQVRVGPREVRCLLGGSVAWGDASSATPLGLAVVSLRERLELLGGQMVWEPRADGGNQVRLTVPLPYATKAPSAARH</sequence>
<gene>
    <name evidence="4" type="ORF">GCM10010468_00790</name>
</gene>
<dbReference type="Proteomes" id="UP001501237">
    <property type="component" value="Unassembled WGS sequence"/>
</dbReference>
<dbReference type="Gene3D" id="3.30.565.10">
    <property type="entry name" value="Histidine kinase-like ATPase, C-terminal domain"/>
    <property type="match status" value="1"/>
</dbReference>
<dbReference type="GO" id="GO:0016301">
    <property type="term" value="F:kinase activity"/>
    <property type="evidence" value="ECO:0007669"/>
    <property type="project" value="UniProtKB-KW"/>
</dbReference>
<dbReference type="InterPro" id="IPR050482">
    <property type="entry name" value="Sensor_HK_TwoCompSys"/>
</dbReference>
<keyword evidence="2 4" id="KW-0418">Kinase</keyword>
<evidence type="ECO:0000313" key="5">
    <source>
        <dbReference type="Proteomes" id="UP001501237"/>
    </source>
</evidence>